<dbReference type="Pfam" id="PF10517">
    <property type="entry name" value="DM13"/>
    <property type="match status" value="1"/>
</dbReference>
<gene>
    <name evidence="3" type="ORF">BWR18_16100</name>
</gene>
<dbReference type="AlphaFoldDB" id="A0A1P8MYH3"/>
<dbReference type="RefSeq" id="WP_076629464.1">
    <property type="nucleotide sequence ID" value="NZ_CP019312.1"/>
</dbReference>
<dbReference type="KEGG" id="tom:BWR18_16100"/>
<protein>
    <recommendedName>
        <fullName evidence="2">DM13 domain-containing protein</fullName>
    </recommendedName>
</protein>
<dbReference type="PROSITE" id="PS51549">
    <property type="entry name" value="DM13"/>
    <property type="match status" value="1"/>
</dbReference>
<keyword evidence="4" id="KW-1185">Reference proteome</keyword>
<evidence type="ECO:0000313" key="3">
    <source>
        <dbReference type="EMBL" id="APX13032.1"/>
    </source>
</evidence>
<evidence type="ECO:0000313" key="4">
    <source>
        <dbReference type="Proteomes" id="UP000186336"/>
    </source>
</evidence>
<dbReference type="Proteomes" id="UP000186336">
    <property type="component" value="Chromosome"/>
</dbReference>
<dbReference type="STRING" id="299262.BWR18_16100"/>
<keyword evidence="1" id="KW-0732">Signal</keyword>
<feature type="signal peptide" evidence="1">
    <location>
        <begin position="1"/>
        <end position="29"/>
    </location>
</feature>
<proteinExistence type="predicted"/>
<accession>A0A1P8MYH3</accession>
<organism evidence="3 4">
    <name type="scientific">Tateyamaria omphalii</name>
    <dbReference type="NCBI Taxonomy" id="299262"/>
    <lineage>
        <taxon>Bacteria</taxon>
        <taxon>Pseudomonadati</taxon>
        <taxon>Pseudomonadota</taxon>
        <taxon>Alphaproteobacteria</taxon>
        <taxon>Rhodobacterales</taxon>
        <taxon>Roseobacteraceae</taxon>
        <taxon>Tateyamaria</taxon>
    </lineage>
</organism>
<feature type="chain" id="PRO_5010333543" description="DM13 domain-containing protein" evidence="1">
    <location>
        <begin position="30"/>
        <end position="134"/>
    </location>
</feature>
<feature type="domain" description="DM13" evidence="2">
    <location>
        <begin position="35"/>
        <end position="134"/>
    </location>
</feature>
<dbReference type="EMBL" id="CP019312">
    <property type="protein sequence ID" value="APX13032.1"/>
    <property type="molecule type" value="Genomic_DNA"/>
</dbReference>
<evidence type="ECO:0000259" key="2">
    <source>
        <dbReference type="PROSITE" id="PS51549"/>
    </source>
</evidence>
<reference evidence="3 4" key="1">
    <citation type="submission" date="2017-01" db="EMBL/GenBank/DDBJ databases">
        <title>Complete genome of Tateyamaria omphalii DOK1-4 isolated from seawater in Dokdo.</title>
        <authorList>
            <person name="Kim J.H."/>
            <person name="Chi W.-J."/>
        </authorList>
    </citation>
    <scope>NUCLEOTIDE SEQUENCE [LARGE SCALE GENOMIC DNA]</scope>
    <source>
        <strain evidence="3 4">DOK1-4</strain>
    </source>
</reference>
<evidence type="ECO:0000256" key="1">
    <source>
        <dbReference type="SAM" id="SignalP"/>
    </source>
</evidence>
<name>A0A1P8MYH3_9RHOB</name>
<sequence>METAMLTLMKSIALTLAIVIGFATGPASADTIASGTFTGASDHITTGEVDVIKNADGSHTIVLGEDFSLDGAPDPRVGLGKDGKYDGRTDAGVLGNLTGAQSFVIPAGVDVSDFNEVYIWCEKFSVPLGVAKLN</sequence>
<dbReference type="InterPro" id="IPR019545">
    <property type="entry name" value="DM13_domain"/>
</dbReference>